<evidence type="ECO:0000313" key="2">
    <source>
        <dbReference type="EMBL" id="MYN02473.1"/>
    </source>
</evidence>
<evidence type="ECO:0000256" key="1">
    <source>
        <dbReference type="SAM" id="MobiDB-lite"/>
    </source>
</evidence>
<feature type="compositionally biased region" description="Basic and acidic residues" evidence="1">
    <location>
        <begin position="151"/>
        <end position="167"/>
    </location>
</feature>
<comment type="caution">
    <text evidence="2">The sequence shown here is derived from an EMBL/GenBank/DDBJ whole genome shotgun (WGS) entry which is preliminary data.</text>
</comment>
<sequence>MQNDRNQQGQSMAPAIDYLNQVQRIYFDSWRRCGDAGVRWTRDAMDECSRIGQDILNAPLSHYQSLGEKLGNYQQDMLHMMTDAQAALARSLSESTHATADLAREMAEQQADQIARGSREQADAWREQAGQAAGQAREQAQNMQQAQHGQHAPERHEGGADKRHSGTEKGAAGGKGGQDKLSSVHQRAGT</sequence>
<proteinExistence type="predicted"/>
<feature type="compositionally biased region" description="Polar residues" evidence="1">
    <location>
        <begin position="180"/>
        <end position="190"/>
    </location>
</feature>
<evidence type="ECO:0008006" key="4">
    <source>
        <dbReference type="Google" id="ProtNLM"/>
    </source>
</evidence>
<name>A0A6N9HH96_9BURK</name>
<protein>
    <recommendedName>
        <fullName evidence="4">Phasin domain-containing protein</fullName>
    </recommendedName>
</protein>
<organism evidence="2 3">
    <name type="scientific">Pseudoduganella guangdongensis</name>
    <dbReference type="NCBI Taxonomy" id="2692179"/>
    <lineage>
        <taxon>Bacteria</taxon>
        <taxon>Pseudomonadati</taxon>
        <taxon>Pseudomonadota</taxon>
        <taxon>Betaproteobacteria</taxon>
        <taxon>Burkholderiales</taxon>
        <taxon>Oxalobacteraceae</taxon>
        <taxon>Telluria group</taxon>
        <taxon>Pseudoduganella</taxon>
    </lineage>
</organism>
<feature type="compositionally biased region" description="Low complexity" evidence="1">
    <location>
        <begin position="127"/>
        <end position="150"/>
    </location>
</feature>
<accession>A0A6N9HH96</accession>
<dbReference type="Proteomes" id="UP000448575">
    <property type="component" value="Unassembled WGS sequence"/>
</dbReference>
<dbReference type="EMBL" id="WWCJ01000006">
    <property type="protein sequence ID" value="MYN02473.1"/>
    <property type="molecule type" value="Genomic_DNA"/>
</dbReference>
<feature type="region of interest" description="Disordered" evidence="1">
    <location>
        <begin position="106"/>
        <end position="190"/>
    </location>
</feature>
<keyword evidence="3" id="KW-1185">Reference proteome</keyword>
<reference evidence="2 3" key="1">
    <citation type="submission" date="2019-12" db="EMBL/GenBank/DDBJ databases">
        <title>Novel species isolated from a subtropical stream in China.</title>
        <authorList>
            <person name="Lu H."/>
        </authorList>
    </citation>
    <scope>NUCLEOTIDE SEQUENCE [LARGE SCALE GENOMIC DNA]</scope>
    <source>
        <strain evidence="2 3">DS3</strain>
    </source>
</reference>
<dbReference type="RefSeq" id="WP_161025474.1">
    <property type="nucleotide sequence ID" value="NZ_WWCJ01000006.1"/>
</dbReference>
<gene>
    <name evidence="2" type="ORF">GTP41_10215</name>
</gene>
<feature type="compositionally biased region" description="Basic and acidic residues" evidence="1">
    <location>
        <begin position="117"/>
        <end position="126"/>
    </location>
</feature>
<dbReference type="AlphaFoldDB" id="A0A6N9HH96"/>
<evidence type="ECO:0000313" key="3">
    <source>
        <dbReference type="Proteomes" id="UP000448575"/>
    </source>
</evidence>